<reference evidence="4" key="1">
    <citation type="submission" date="2016-06" db="UniProtKB">
        <authorList>
            <consortium name="WormBaseParasite"/>
        </authorList>
    </citation>
    <scope>IDENTIFICATION</scope>
</reference>
<reference evidence="2 3" key="2">
    <citation type="submission" date="2018-11" db="EMBL/GenBank/DDBJ databases">
        <authorList>
            <consortium name="Pathogen Informatics"/>
        </authorList>
    </citation>
    <scope>NUCLEOTIDE SEQUENCE [LARGE SCALE GENOMIC DNA]</scope>
    <source>
        <strain evidence="2 3">NST_G2</strain>
    </source>
</reference>
<sequence>MSRRPRSRTASSLLHTLRRSWRQTPKPPKTTSVATSDYLSPATSNATTAPSISKWDSVLTCPHCYRAFTSRIGLVGHL</sequence>
<dbReference type="Proteomes" id="UP000275846">
    <property type="component" value="Unassembled WGS sequence"/>
</dbReference>
<evidence type="ECO:0000256" key="1">
    <source>
        <dbReference type="SAM" id="MobiDB-lite"/>
    </source>
</evidence>
<dbReference type="EMBL" id="UYSU01047255">
    <property type="protein sequence ID" value="VDM05767.1"/>
    <property type="molecule type" value="Genomic_DNA"/>
</dbReference>
<feature type="region of interest" description="Disordered" evidence="1">
    <location>
        <begin position="1"/>
        <end position="49"/>
    </location>
</feature>
<protein>
    <submittedName>
        <fullName evidence="4">C2H2-type domain-containing protein</fullName>
    </submittedName>
</protein>
<evidence type="ECO:0000313" key="3">
    <source>
        <dbReference type="Proteomes" id="UP000275846"/>
    </source>
</evidence>
<name>A0A183TSD3_SCHSO</name>
<evidence type="ECO:0000313" key="2">
    <source>
        <dbReference type="EMBL" id="VDM05767.1"/>
    </source>
</evidence>
<dbReference type="OrthoDB" id="6319425at2759"/>
<organism evidence="4">
    <name type="scientific">Schistocephalus solidus</name>
    <name type="common">Tapeworm</name>
    <dbReference type="NCBI Taxonomy" id="70667"/>
    <lineage>
        <taxon>Eukaryota</taxon>
        <taxon>Metazoa</taxon>
        <taxon>Spiralia</taxon>
        <taxon>Lophotrochozoa</taxon>
        <taxon>Platyhelminthes</taxon>
        <taxon>Cestoda</taxon>
        <taxon>Eucestoda</taxon>
        <taxon>Diphyllobothriidea</taxon>
        <taxon>Diphyllobothriidae</taxon>
        <taxon>Schistocephalus</taxon>
    </lineage>
</organism>
<proteinExistence type="predicted"/>
<feature type="compositionally biased region" description="Polar residues" evidence="1">
    <location>
        <begin position="29"/>
        <end position="49"/>
    </location>
</feature>
<keyword evidence="3" id="KW-1185">Reference proteome</keyword>
<evidence type="ECO:0000313" key="4">
    <source>
        <dbReference type="WBParaSite" id="SSLN_0002011001-mRNA-1"/>
    </source>
</evidence>
<dbReference type="WBParaSite" id="SSLN_0002011001-mRNA-1">
    <property type="protein sequence ID" value="SSLN_0002011001-mRNA-1"/>
    <property type="gene ID" value="SSLN_0002011001"/>
</dbReference>
<gene>
    <name evidence="2" type="ORF">SSLN_LOCUS19381</name>
</gene>
<accession>A0A183TSD3</accession>
<dbReference type="AlphaFoldDB" id="A0A183TSD3"/>